<feature type="region of interest" description="Disordered" evidence="1">
    <location>
        <begin position="213"/>
        <end position="266"/>
    </location>
</feature>
<dbReference type="Proteomes" id="UP000283090">
    <property type="component" value="Unassembled WGS sequence"/>
</dbReference>
<dbReference type="VEuPathDB" id="FungiDB:DFL_007778"/>
<name>A0A436ZWM1_ARTFL</name>
<evidence type="ECO:0000313" key="3">
    <source>
        <dbReference type="Proteomes" id="UP000283090"/>
    </source>
</evidence>
<gene>
    <name evidence="2" type="ORF">DFL_007778</name>
</gene>
<feature type="compositionally biased region" description="Polar residues" evidence="1">
    <location>
        <begin position="168"/>
        <end position="177"/>
    </location>
</feature>
<dbReference type="GeneID" id="93590089"/>
<evidence type="ECO:0000313" key="2">
    <source>
        <dbReference type="EMBL" id="RVD83391.1"/>
    </source>
</evidence>
<feature type="region of interest" description="Disordered" evidence="1">
    <location>
        <begin position="146"/>
        <end position="184"/>
    </location>
</feature>
<evidence type="ECO:0000256" key="1">
    <source>
        <dbReference type="SAM" id="MobiDB-lite"/>
    </source>
</evidence>
<protein>
    <submittedName>
        <fullName evidence="2">Uncharacterized protein</fullName>
    </submittedName>
</protein>
<dbReference type="AlphaFoldDB" id="A0A436ZWM1"/>
<proteinExistence type="predicted"/>
<dbReference type="OrthoDB" id="5347090at2759"/>
<reference evidence="2 3" key="1">
    <citation type="submission" date="2019-01" db="EMBL/GenBank/DDBJ databases">
        <title>Intercellular communication is required for trap formation in the nematode-trapping fungus Duddingtonia flagrans.</title>
        <authorList>
            <person name="Youssar L."/>
            <person name="Wernet V."/>
            <person name="Hensel N."/>
            <person name="Hildebrandt H.-G."/>
            <person name="Fischer R."/>
        </authorList>
    </citation>
    <scope>NUCLEOTIDE SEQUENCE [LARGE SCALE GENOMIC DNA]</scope>
    <source>
        <strain evidence="2 3">CBS H-5679</strain>
    </source>
</reference>
<keyword evidence="3" id="KW-1185">Reference proteome</keyword>
<dbReference type="EMBL" id="SAEB01000009">
    <property type="protein sequence ID" value="RVD83391.1"/>
    <property type="molecule type" value="Genomic_DNA"/>
</dbReference>
<comment type="caution">
    <text evidence="2">The sequence shown here is derived from an EMBL/GenBank/DDBJ whole genome shotgun (WGS) entry which is preliminary data.</text>
</comment>
<feature type="compositionally biased region" description="Basic and acidic residues" evidence="1">
    <location>
        <begin position="150"/>
        <end position="167"/>
    </location>
</feature>
<accession>A0A436ZWM1</accession>
<organism evidence="2 3">
    <name type="scientific">Arthrobotrys flagrans</name>
    <name type="common">Nematode-trapping fungus</name>
    <name type="synonym">Trichothecium flagrans</name>
    <dbReference type="NCBI Taxonomy" id="97331"/>
    <lineage>
        <taxon>Eukaryota</taxon>
        <taxon>Fungi</taxon>
        <taxon>Dikarya</taxon>
        <taxon>Ascomycota</taxon>
        <taxon>Pezizomycotina</taxon>
        <taxon>Orbiliomycetes</taxon>
        <taxon>Orbiliales</taxon>
        <taxon>Orbiliaceae</taxon>
        <taxon>Arthrobotrys</taxon>
    </lineage>
</organism>
<dbReference type="RefSeq" id="XP_067488935.1">
    <property type="nucleotide sequence ID" value="XM_067637415.1"/>
</dbReference>
<sequence length="321" mass="35350">MTFLQKFKDIFVRGDKKKTKLKGHVYGRRTLVAAPVTAGMVCVQLPPGGLEPDMPQAPPKARVRQRNLSAATSCRSLTAYGQEGLAAIGMVPRPAWESSSSLDKLDEKEMQIKKHLRYALLNKKDINAPVTTVGPNRLRALEGYEDSMEGAEKEATQSLDVKTKGTESETGPSSVAVQSAVKDEESLARIEGKPLLNRVARAFKIDKVTKSVGTGRRGVGQKAKPLPKPAEDPLSLGPRRWFREGVDPAADPRTSSPRLFGRDHKGPKRTVFPREWDTMLVATVGRPRAVPAKYYKEFARETQYIFPGGFKDTAAVSPLIW</sequence>